<dbReference type="PANTHER" id="PTHR34183">
    <property type="entry name" value="ENDOLYTIC PEPTIDOGLYCAN TRANSGLYCOSYLASE RLPA"/>
    <property type="match status" value="1"/>
</dbReference>
<dbReference type="RefSeq" id="WP_307346419.1">
    <property type="nucleotide sequence ID" value="NZ_JAUSVS010000001.1"/>
</dbReference>
<keyword evidence="4" id="KW-0564">Palmitate</keyword>
<dbReference type="PROSITE" id="PS51724">
    <property type="entry name" value="SPOR"/>
    <property type="match status" value="1"/>
</dbReference>
<feature type="chain" id="PRO_5046942883" description="Endolytic peptidoglycan transglycosylase RlpA" evidence="6">
    <location>
        <begin position="23"/>
        <end position="257"/>
    </location>
</feature>
<keyword evidence="3 4" id="KW-0961">Cell wall biogenesis/degradation</keyword>
<dbReference type="PANTHER" id="PTHR34183:SF1">
    <property type="entry name" value="ENDOLYTIC PEPTIDOGLYCAN TRANSGLYCOSYLASE RLPA"/>
    <property type="match status" value="1"/>
</dbReference>
<evidence type="ECO:0000256" key="5">
    <source>
        <dbReference type="RuleBase" id="RU003495"/>
    </source>
</evidence>
<dbReference type="Gene3D" id="2.40.40.10">
    <property type="entry name" value="RlpA-like domain"/>
    <property type="match status" value="1"/>
</dbReference>
<evidence type="ECO:0000259" key="7">
    <source>
        <dbReference type="PROSITE" id="PS51724"/>
    </source>
</evidence>
<dbReference type="EMBL" id="JAUSVS010000001">
    <property type="protein sequence ID" value="MDQ0463102.1"/>
    <property type="molecule type" value="Genomic_DNA"/>
</dbReference>
<comment type="function">
    <text evidence="4">Lytic transglycosylase with a strong preference for naked glycan strands that lack stem peptides.</text>
</comment>
<dbReference type="NCBIfam" id="TIGR00413">
    <property type="entry name" value="rlpA"/>
    <property type="match status" value="1"/>
</dbReference>
<feature type="domain" description="SPOR" evidence="7">
    <location>
        <begin position="179"/>
        <end position="257"/>
    </location>
</feature>
<protein>
    <recommendedName>
        <fullName evidence="4">Endolytic peptidoglycan transglycosylase RlpA</fullName>
        <ecNumber evidence="4">4.2.2.-</ecNumber>
    </recommendedName>
</protein>
<evidence type="ECO:0000313" key="8">
    <source>
        <dbReference type="EMBL" id="MDQ0463102.1"/>
    </source>
</evidence>
<sequence>MSNATLKFALLAAACASLTACATPQPRLATRLPDARPPSGRVPGTMKPYQVKGVWYTPREQPNYDEIGIASWYGDQFHNRQTSDGEIFDMWIPSAAHKTLPIPCIVSVTNLDNGKTIKVRVNDRGPFVSGRIIDLSRAAADELGFLQRGTARVRVRYIGPAGDRPDRQLGLTLTAAKPSSGSGRWKVQAAAFTSRDNAERAKRQLGELGKSDIDEIGRDGDTLYRVTVGGARDEAAADALRDQVARLGYPGAKVLKP</sequence>
<dbReference type="InterPro" id="IPR034718">
    <property type="entry name" value="RlpA"/>
</dbReference>
<dbReference type="SUPFAM" id="SSF50685">
    <property type="entry name" value="Barwin-like endoglucanases"/>
    <property type="match status" value="1"/>
</dbReference>
<dbReference type="Pfam" id="PF05036">
    <property type="entry name" value="SPOR"/>
    <property type="match status" value="1"/>
</dbReference>
<dbReference type="InterPro" id="IPR012997">
    <property type="entry name" value="RplA"/>
</dbReference>
<gene>
    <name evidence="4" type="primary">rlpA</name>
    <name evidence="8" type="ORF">QO010_000850</name>
</gene>
<keyword evidence="9" id="KW-1185">Reference proteome</keyword>
<dbReference type="PROSITE" id="PS51257">
    <property type="entry name" value="PROKAR_LIPOPROTEIN"/>
    <property type="match status" value="1"/>
</dbReference>
<comment type="similarity">
    <text evidence="4 5">Belongs to the RlpA family.</text>
</comment>
<evidence type="ECO:0000256" key="6">
    <source>
        <dbReference type="SAM" id="SignalP"/>
    </source>
</evidence>
<feature type="signal peptide" evidence="6">
    <location>
        <begin position="1"/>
        <end position="22"/>
    </location>
</feature>
<comment type="caution">
    <text evidence="8">The sequence shown here is derived from an EMBL/GenBank/DDBJ whole genome shotgun (WGS) entry which is preliminary data.</text>
</comment>
<dbReference type="InterPro" id="IPR009009">
    <property type="entry name" value="RlpA-like_DPBB"/>
</dbReference>
<name>A0ABU0IM73_9CAUL</name>
<dbReference type="CDD" id="cd22268">
    <property type="entry name" value="DPBB_RlpA-like"/>
    <property type="match status" value="1"/>
</dbReference>
<keyword evidence="1 6" id="KW-0732">Signal</keyword>
<comment type="subcellular location">
    <subcellularLocation>
        <location evidence="4">Cell membrane</location>
        <topology evidence="4">Lipid-anchor</topology>
    </subcellularLocation>
</comment>
<evidence type="ECO:0000256" key="4">
    <source>
        <dbReference type="HAMAP-Rule" id="MF_02071"/>
    </source>
</evidence>
<keyword evidence="4" id="KW-0472">Membrane</keyword>
<dbReference type="SUPFAM" id="SSF110997">
    <property type="entry name" value="Sporulation related repeat"/>
    <property type="match status" value="1"/>
</dbReference>
<keyword evidence="4" id="KW-1003">Cell membrane</keyword>
<dbReference type="HAMAP" id="MF_02071">
    <property type="entry name" value="RlpA"/>
    <property type="match status" value="1"/>
</dbReference>
<dbReference type="Pfam" id="PF03330">
    <property type="entry name" value="DPBB_1"/>
    <property type="match status" value="1"/>
</dbReference>
<dbReference type="InterPro" id="IPR007730">
    <property type="entry name" value="SPOR-like_dom"/>
</dbReference>
<dbReference type="Proteomes" id="UP001228905">
    <property type="component" value="Unassembled WGS sequence"/>
</dbReference>
<proteinExistence type="inferred from homology"/>
<reference evidence="8 9" key="1">
    <citation type="submission" date="2023-07" db="EMBL/GenBank/DDBJ databases">
        <title>Genomic Encyclopedia of Type Strains, Phase IV (KMG-IV): sequencing the most valuable type-strain genomes for metagenomic binning, comparative biology and taxonomic classification.</title>
        <authorList>
            <person name="Goeker M."/>
        </authorList>
    </citation>
    <scope>NUCLEOTIDE SEQUENCE [LARGE SCALE GENOMIC DNA]</scope>
    <source>
        <strain evidence="8 9">DSM 18695</strain>
    </source>
</reference>
<evidence type="ECO:0000256" key="3">
    <source>
        <dbReference type="ARBA" id="ARBA00023316"/>
    </source>
</evidence>
<dbReference type="InterPro" id="IPR036680">
    <property type="entry name" value="SPOR-like_sf"/>
</dbReference>
<dbReference type="InterPro" id="IPR036908">
    <property type="entry name" value="RlpA-like_sf"/>
</dbReference>
<dbReference type="EC" id="4.2.2.-" evidence="4"/>
<evidence type="ECO:0000313" key="9">
    <source>
        <dbReference type="Proteomes" id="UP001228905"/>
    </source>
</evidence>
<keyword evidence="2 4" id="KW-0456">Lyase</keyword>
<organism evidence="8 9">
    <name type="scientific">Caulobacter ginsengisoli</name>
    <dbReference type="NCBI Taxonomy" id="400775"/>
    <lineage>
        <taxon>Bacteria</taxon>
        <taxon>Pseudomonadati</taxon>
        <taxon>Pseudomonadota</taxon>
        <taxon>Alphaproteobacteria</taxon>
        <taxon>Caulobacterales</taxon>
        <taxon>Caulobacteraceae</taxon>
        <taxon>Caulobacter</taxon>
    </lineage>
</organism>
<keyword evidence="4 8" id="KW-0449">Lipoprotein</keyword>
<accession>A0ABU0IM73</accession>
<evidence type="ECO:0000256" key="2">
    <source>
        <dbReference type="ARBA" id="ARBA00023239"/>
    </source>
</evidence>
<dbReference type="Gene3D" id="3.30.70.1070">
    <property type="entry name" value="Sporulation related repeat"/>
    <property type="match status" value="1"/>
</dbReference>
<evidence type="ECO:0000256" key="1">
    <source>
        <dbReference type="ARBA" id="ARBA00022729"/>
    </source>
</evidence>